<comment type="caution">
    <text evidence="2">The sequence shown here is derived from an EMBL/GenBank/DDBJ whole genome shotgun (WGS) entry which is preliminary data.</text>
</comment>
<keyword evidence="1" id="KW-0812">Transmembrane</keyword>
<reference evidence="2" key="1">
    <citation type="submission" date="2019-08" db="EMBL/GenBank/DDBJ databases">
        <authorList>
            <person name="Kucharzyk K."/>
            <person name="Murdoch R.W."/>
            <person name="Higgins S."/>
            <person name="Loffler F."/>
        </authorList>
    </citation>
    <scope>NUCLEOTIDE SEQUENCE</scope>
</reference>
<dbReference type="EMBL" id="VSSQ01128110">
    <property type="protein sequence ID" value="MPN57040.1"/>
    <property type="molecule type" value="Genomic_DNA"/>
</dbReference>
<feature type="transmembrane region" description="Helical" evidence="1">
    <location>
        <begin position="6"/>
        <end position="30"/>
    </location>
</feature>
<sequence>MDNYEYFSKIVLSSVLIVGMTGCVSTRGLVSLESPVKQINTQESGLKTAVIKIVEDNVYLKKSPNRPIFLRLKVDYSKRQPQIKRKQSPVNVTVMVKPWGTFS</sequence>
<keyword evidence="1" id="KW-1133">Transmembrane helix</keyword>
<evidence type="ECO:0000256" key="1">
    <source>
        <dbReference type="SAM" id="Phobius"/>
    </source>
</evidence>
<proteinExistence type="predicted"/>
<protein>
    <submittedName>
        <fullName evidence="2">Uncharacterized protein</fullName>
    </submittedName>
</protein>
<accession>A0A645J1J7</accession>
<name>A0A645J1J7_9ZZZZ</name>
<dbReference type="AlphaFoldDB" id="A0A645J1J7"/>
<evidence type="ECO:0000313" key="2">
    <source>
        <dbReference type="EMBL" id="MPN57040.1"/>
    </source>
</evidence>
<organism evidence="2">
    <name type="scientific">bioreactor metagenome</name>
    <dbReference type="NCBI Taxonomy" id="1076179"/>
    <lineage>
        <taxon>unclassified sequences</taxon>
        <taxon>metagenomes</taxon>
        <taxon>ecological metagenomes</taxon>
    </lineage>
</organism>
<keyword evidence="1" id="KW-0472">Membrane</keyword>
<gene>
    <name evidence="2" type="ORF">SDC9_204734</name>
</gene>